<protein>
    <submittedName>
        <fullName evidence="4">4-carboxymuconolactone decarboxylase</fullName>
        <ecNumber evidence="4">4.1.1.44</ecNumber>
    </submittedName>
</protein>
<evidence type="ECO:0000313" key="5">
    <source>
        <dbReference type="Proteomes" id="UP000528964"/>
    </source>
</evidence>
<accession>A0A7W6GG75</accession>
<dbReference type="AlphaFoldDB" id="A0A7W6GG75"/>
<dbReference type="SUPFAM" id="SSF69118">
    <property type="entry name" value="AhpD-like"/>
    <property type="match status" value="1"/>
</dbReference>
<keyword evidence="4" id="KW-0456">Lyase</keyword>
<dbReference type="InterPro" id="IPR052512">
    <property type="entry name" value="4CMD/NDH-1_regulator"/>
</dbReference>
<dbReference type="InterPro" id="IPR029032">
    <property type="entry name" value="AhpD-like"/>
</dbReference>
<dbReference type="InterPro" id="IPR003779">
    <property type="entry name" value="CMD-like"/>
</dbReference>
<evidence type="ECO:0000256" key="2">
    <source>
        <dbReference type="SAM" id="SignalP"/>
    </source>
</evidence>
<sequence length="158" mass="16884">MTRSAPLRTTMLAAAMLAGAGPALSHPAADDRRQRGEAVVRSLNEGQPQPALEALRREFPFLADATERYALGEVWARPGLDARTRQIATVAAFAALGHLPYMKVHAGYALNAGVTEEELKEVVYLTTVHAGFPRAIDAAGALSSLFEERRRAAAPPAP</sequence>
<dbReference type="Pfam" id="PF02627">
    <property type="entry name" value="CMD"/>
    <property type="match status" value="1"/>
</dbReference>
<name>A0A7W6GG75_9HYPH</name>
<dbReference type="GO" id="GO:0051920">
    <property type="term" value="F:peroxiredoxin activity"/>
    <property type="evidence" value="ECO:0007669"/>
    <property type="project" value="InterPro"/>
</dbReference>
<dbReference type="GO" id="GO:0047575">
    <property type="term" value="F:4-carboxymuconolactone decarboxylase activity"/>
    <property type="evidence" value="ECO:0007669"/>
    <property type="project" value="UniProtKB-EC"/>
</dbReference>
<dbReference type="Proteomes" id="UP000528964">
    <property type="component" value="Unassembled WGS sequence"/>
</dbReference>
<dbReference type="EC" id="4.1.1.44" evidence="4"/>
<feature type="signal peptide" evidence="2">
    <location>
        <begin position="1"/>
        <end position="25"/>
    </location>
</feature>
<keyword evidence="2" id="KW-0732">Signal</keyword>
<keyword evidence="5" id="KW-1185">Reference proteome</keyword>
<feature type="compositionally biased region" description="Basic and acidic residues" evidence="1">
    <location>
        <begin position="28"/>
        <end position="38"/>
    </location>
</feature>
<reference evidence="4 5" key="1">
    <citation type="submission" date="2020-08" db="EMBL/GenBank/DDBJ databases">
        <title>Genomic Encyclopedia of Type Strains, Phase IV (KMG-IV): sequencing the most valuable type-strain genomes for metagenomic binning, comparative biology and taxonomic classification.</title>
        <authorList>
            <person name="Goeker M."/>
        </authorList>
    </citation>
    <scope>NUCLEOTIDE SEQUENCE [LARGE SCALE GENOMIC DNA]</scope>
    <source>
        <strain evidence="4 5">DSM 25481</strain>
    </source>
</reference>
<feature type="domain" description="Carboxymuconolactone decarboxylase-like" evidence="3">
    <location>
        <begin position="62"/>
        <end position="142"/>
    </location>
</feature>
<dbReference type="EMBL" id="JACIDR010000004">
    <property type="protein sequence ID" value="MBB3974075.1"/>
    <property type="molecule type" value="Genomic_DNA"/>
</dbReference>
<proteinExistence type="predicted"/>
<dbReference type="Gene3D" id="1.20.1290.10">
    <property type="entry name" value="AhpD-like"/>
    <property type="match status" value="1"/>
</dbReference>
<feature type="region of interest" description="Disordered" evidence="1">
    <location>
        <begin position="23"/>
        <end position="45"/>
    </location>
</feature>
<feature type="chain" id="PRO_5030933206" evidence="2">
    <location>
        <begin position="26"/>
        <end position="158"/>
    </location>
</feature>
<evidence type="ECO:0000256" key="1">
    <source>
        <dbReference type="SAM" id="MobiDB-lite"/>
    </source>
</evidence>
<dbReference type="PANTHER" id="PTHR33570">
    <property type="entry name" value="4-CARBOXYMUCONOLACTONE DECARBOXYLASE FAMILY PROTEIN"/>
    <property type="match status" value="1"/>
</dbReference>
<dbReference type="PANTHER" id="PTHR33570:SF2">
    <property type="entry name" value="CARBOXYMUCONOLACTONE DECARBOXYLASE-LIKE DOMAIN-CONTAINING PROTEIN"/>
    <property type="match status" value="1"/>
</dbReference>
<organism evidence="4 5">
    <name type="scientific">Hansschlegelia beijingensis</name>
    <dbReference type="NCBI Taxonomy" id="1133344"/>
    <lineage>
        <taxon>Bacteria</taxon>
        <taxon>Pseudomonadati</taxon>
        <taxon>Pseudomonadota</taxon>
        <taxon>Alphaproteobacteria</taxon>
        <taxon>Hyphomicrobiales</taxon>
        <taxon>Methylopilaceae</taxon>
        <taxon>Hansschlegelia</taxon>
    </lineage>
</organism>
<gene>
    <name evidence="4" type="ORF">GGR24_002752</name>
</gene>
<evidence type="ECO:0000259" key="3">
    <source>
        <dbReference type="Pfam" id="PF02627"/>
    </source>
</evidence>
<comment type="caution">
    <text evidence="4">The sequence shown here is derived from an EMBL/GenBank/DDBJ whole genome shotgun (WGS) entry which is preliminary data.</text>
</comment>
<evidence type="ECO:0000313" key="4">
    <source>
        <dbReference type="EMBL" id="MBB3974075.1"/>
    </source>
</evidence>